<accession>A0A0D7EAR3</accession>
<gene>
    <name evidence="1" type="ORF">LO50_04980</name>
</gene>
<name>A0A0D7EAR3_STUST</name>
<organism evidence="1 2">
    <name type="scientific">Stutzerimonas stutzeri</name>
    <name type="common">Pseudomonas stutzeri</name>
    <dbReference type="NCBI Taxonomy" id="316"/>
    <lineage>
        <taxon>Bacteria</taxon>
        <taxon>Pseudomonadati</taxon>
        <taxon>Pseudomonadota</taxon>
        <taxon>Gammaproteobacteria</taxon>
        <taxon>Pseudomonadales</taxon>
        <taxon>Pseudomonadaceae</taxon>
        <taxon>Stutzerimonas</taxon>
    </lineage>
</organism>
<evidence type="ECO:0000313" key="1">
    <source>
        <dbReference type="EMBL" id="KIZ37605.1"/>
    </source>
</evidence>
<evidence type="ECO:0000313" key="2">
    <source>
        <dbReference type="Proteomes" id="UP000032439"/>
    </source>
</evidence>
<proteinExistence type="predicted"/>
<comment type="caution">
    <text evidence="1">The sequence shown here is derived from an EMBL/GenBank/DDBJ whole genome shotgun (WGS) entry which is preliminary data.</text>
</comment>
<dbReference type="EMBL" id="JXXD01000031">
    <property type="protein sequence ID" value="KIZ37605.1"/>
    <property type="molecule type" value="Genomic_DNA"/>
</dbReference>
<sequence>MYLKRTGAKMKKCTQRAAFSRLPASVNFGLSAGGNYAEQGLPLAFAAQHDWPVWLFERGLVERLQQRAINQRGVAWQYEHPGVASSCKTAAYSCKGAGESLLFIANQSIGIGRVAGSIAVAGQQEVVCQWLNGLMQPCNQRASLPFDQSFVLSSHTLPTATRQKQDGAGRQ</sequence>
<reference evidence="1 2" key="1">
    <citation type="submission" date="2014-11" db="EMBL/GenBank/DDBJ databases">
        <title>Genomics and ecophysiology of heterotrophic nitrogen fixing bacteria isolated from estuarine surface water.</title>
        <authorList>
            <person name="Bentzon-Tilia M."/>
            <person name="Severin I."/>
            <person name="Hansen L.H."/>
            <person name="Riemann L."/>
        </authorList>
    </citation>
    <scope>NUCLEOTIDE SEQUENCE [LARGE SCALE GENOMIC DNA]</scope>
    <source>
        <strain evidence="1 2">BAL361</strain>
    </source>
</reference>
<protein>
    <submittedName>
        <fullName evidence="1">Uncharacterized protein</fullName>
    </submittedName>
</protein>
<dbReference type="AlphaFoldDB" id="A0A0D7EAR3"/>
<dbReference type="Proteomes" id="UP000032439">
    <property type="component" value="Unassembled WGS sequence"/>
</dbReference>